<keyword evidence="3 6" id="KW-0812">Transmembrane</keyword>
<dbReference type="Pfam" id="PF03626">
    <property type="entry name" value="COX4_pro"/>
    <property type="match status" value="1"/>
</dbReference>
<feature type="transmembrane region" description="Helical" evidence="6">
    <location>
        <begin position="54"/>
        <end position="80"/>
    </location>
</feature>
<proteinExistence type="predicted"/>
<evidence type="ECO:0000256" key="1">
    <source>
        <dbReference type="ARBA" id="ARBA00004651"/>
    </source>
</evidence>
<reference evidence="7 8" key="1">
    <citation type="submission" date="2017-10" db="EMBL/GenBank/DDBJ databases">
        <title>Complete genome sequence of Paracoccus yeei TT13 isolated from human skin.</title>
        <authorList>
            <person name="Lee K."/>
            <person name="Lim J.Y."/>
            <person name="Hwang I."/>
        </authorList>
    </citation>
    <scope>NUCLEOTIDE SEQUENCE [LARGE SCALE GENOMIC DNA]</scope>
    <source>
        <strain evidence="7 8">TT13</strain>
    </source>
</reference>
<keyword evidence="4 6" id="KW-1133">Transmembrane helix</keyword>
<evidence type="ECO:0000256" key="2">
    <source>
        <dbReference type="ARBA" id="ARBA00022475"/>
    </source>
</evidence>
<keyword evidence="2" id="KW-1003">Cell membrane</keyword>
<dbReference type="Proteomes" id="UP000229314">
    <property type="component" value="Chromosome"/>
</dbReference>
<dbReference type="AlphaFoldDB" id="A0A2D2C2T1"/>
<dbReference type="InterPro" id="IPR005171">
    <property type="entry name" value="Cyt_c_oxidase_su4_prok"/>
</dbReference>
<gene>
    <name evidence="7" type="ORF">PYTT13_14105</name>
</gene>
<sequence>MDPLIRCWLQLMGLTAATALLARVDGRLAAVGLLALAWLKARAILRGFLHLGDAPGWLGAFMLPLGLWLAGLAGLCVLVLS</sequence>
<evidence type="ECO:0000313" key="7">
    <source>
        <dbReference type="EMBL" id="ATQ56814.1"/>
    </source>
</evidence>
<evidence type="ECO:0000256" key="4">
    <source>
        <dbReference type="ARBA" id="ARBA00022989"/>
    </source>
</evidence>
<organism evidence="7 8">
    <name type="scientific">Paracoccus yeei</name>
    <dbReference type="NCBI Taxonomy" id="147645"/>
    <lineage>
        <taxon>Bacteria</taxon>
        <taxon>Pseudomonadati</taxon>
        <taxon>Pseudomonadota</taxon>
        <taxon>Alphaproteobacteria</taxon>
        <taxon>Rhodobacterales</taxon>
        <taxon>Paracoccaceae</taxon>
        <taxon>Paracoccus</taxon>
    </lineage>
</organism>
<evidence type="ECO:0000256" key="3">
    <source>
        <dbReference type="ARBA" id="ARBA00022692"/>
    </source>
</evidence>
<keyword evidence="5 6" id="KW-0472">Membrane</keyword>
<evidence type="ECO:0008006" key="9">
    <source>
        <dbReference type="Google" id="ProtNLM"/>
    </source>
</evidence>
<dbReference type="EMBL" id="CP024422">
    <property type="protein sequence ID" value="ATQ56814.1"/>
    <property type="molecule type" value="Genomic_DNA"/>
</dbReference>
<comment type="subcellular location">
    <subcellularLocation>
        <location evidence="1">Cell membrane</location>
        <topology evidence="1">Multi-pass membrane protein</topology>
    </subcellularLocation>
</comment>
<protein>
    <recommendedName>
        <fullName evidence="9">Nitric oxide reductase F protein</fullName>
    </recommendedName>
</protein>
<dbReference type="GO" id="GO:0005886">
    <property type="term" value="C:plasma membrane"/>
    <property type="evidence" value="ECO:0007669"/>
    <property type="project" value="UniProtKB-SubCell"/>
</dbReference>
<name>A0A2D2C2T1_9RHOB</name>
<dbReference type="RefSeq" id="WP_099649541.1">
    <property type="nucleotide sequence ID" value="NZ_CAJGAB010000035.1"/>
</dbReference>
<evidence type="ECO:0000256" key="6">
    <source>
        <dbReference type="SAM" id="Phobius"/>
    </source>
</evidence>
<accession>A0A2D2C2T1</accession>
<dbReference type="GeneID" id="78898779"/>
<evidence type="ECO:0000313" key="8">
    <source>
        <dbReference type="Proteomes" id="UP000229314"/>
    </source>
</evidence>
<evidence type="ECO:0000256" key="5">
    <source>
        <dbReference type="ARBA" id="ARBA00023136"/>
    </source>
</evidence>